<dbReference type="Proteomes" id="UP000313359">
    <property type="component" value="Unassembled WGS sequence"/>
</dbReference>
<gene>
    <name evidence="2" type="ORF">L227DRAFT_317591</name>
</gene>
<name>A0A5C2SLD4_9APHY</name>
<sequence length="131" mass="14230">MYLESGRSLSSSCSWPDLRKFADPLQAPCVGVGSPPKSSLIYNAAQQLPPVFRYLTSISAPPPPPPPPPWLPVPLPQQTCQAHRTCRRRLVHAHPPSSSLKILQMTRTSTLSSNTRPMAPGPAKSQSIPTK</sequence>
<proteinExistence type="predicted"/>
<evidence type="ECO:0000313" key="3">
    <source>
        <dbReference type="Proteomes" id="UP000313359"/>
    </source>
</evidence>
<accession>A0A5C2SLD4</accession>
<evidence type="ECO:0000256" key="1">
    <source>
        <dbReference type="SAM" id="MobiDB-lite"/>
    </source>
</evidence>
<dbReference type="EMBL" id="ML122254">
    <property type="protein sequence ID" value="RPD64094.1"/>
    <property type="molecule type" value="Genomic_DNA"/>
</dbReference>
<feature type="compositionally biased region" description="Polar residues" evidence="1">
    <location>
        <begin position="107"/>
        <end position="116"/>
    </location>
</feature>
<reference evidence="2" key="1">
    <citation type="journal article" date="2018" name="Genome Biol. Evol.">
        <title>Genomics and development of Lentinus tigrinus, a white-rot wood-decaying mushroom with dimorphic fruiting bodies.</title>
        <authorList>
            <person name="Wu B."/>
            <person name="Xu Z."/>
            <person name="Knudson A."/>
            <person name="Carlson A."/>
            <person name="Chen N."/>
            <person name="Kovaka S."/>
            <person name="LaButti K."/>
            <person name="Lipzen A."/>
            <person name="Pennachio C."/>
            <person name="Riley R."/>
            <person name="Schakwitz W."/>
            <person name="Umezawa K."/>
            <person name="Ohm R.A."/>
            <person name="Grigoriev I.V."/>
            <person name="Nagy L.G."/>
            <person name="Gibbons J."/>
            <person name="Hibbett D."/>
        </authorList>
    </citation>
    <scope>NUCLEOTIDE SEQUENCE [LARGE SCALE GENOMIC DNA]</scope>
    <source>
        <strain evidence="2">ALCF2SS1-6</strain>
    </source>
</reference>
<protein>
    <submittedName>
        <fullName evidence="2">Uncharacterized protein</fullName>
    </submittedName>
</protein>
<feature type="region of interest" description="Disordered" evidence="1">
    <location>
        <begin position="107"/>
        <end position="131"/>
    </location>
</feature>
<feature type="compositionally biased region" description="Pro residues" evidence="1">
    <location>
        <begin position="60"/>
        <end position="75"/>
    </location>
</feature>
<evidence type="ECO:0000313" key="2">
    <source>
        <dbReference type="EMBL" id="RPD64094.1"/>
    </source>
</evidence>
<keyword evidence="3" id="KW-1185">Reference proteome</keyword>
<organism evidence="2 3">
    <name type="scientific">Lentinus tigrinus ALCF2SS1-6</name>
    <dbReference type="NCBI Taxonomy" id="1328759"/>
    <lineage>
        <taxon>Eukaryota</taxon>
        <taxon>Fungi</taxon>
        <taxon>Dikarya</taxon>
        <taxon>Basidiomycota</taxon>
        <taxon>Agaricomycotina</taxon>
        <taxon>Agaricomycetes</taxon>
        <taxon>Polyporales</taxon>
        <taxon>Polyporaceae</taxon>
        <taxon>Lentinus</taxon>
    </lineage>
</organism>
<dbReference type="AlphaFoldDB" id="A0A5C2SLD4"/>
<feature type="region of interest" description="Disordered" evidence="1">
    <location>
        <begin position="56"/>
        <end position="75"/>
    </location>
</feature>